<evidence type="ECO:0000256" key="7">
    <source>
        <dbReference type="ARBA" id="ARBA00071120"/>
    </source>
</evidence>
<dbReference type="InterPro" id="IPR025652">
    <property type="entry name" value="TesB_C"/>
</dbReference>
<evidence type="ECO:0000313" key="11">
    <source>
        <dbReference type="EMBL" id="MVA96533.1"/>
    </source>
</evidence>
<dbReference type="CDD" id="cd03444">
    <property type="entry name" value="Thioesterase_II_repeat1"/>
    <property type="match status" value="1"/>
</dbReference>
<dbReference type="Pfam" id="PF02551">
    <property type="entry name" value="Acyl_CoA_thio"/>
    <property type="match status" value="1"/>
</dbReference>
<dbReference type="RefSeq" id="WP_156711947.1">
    <property type="nucleotide sequence ID" value="NZ_WPHG01000001.1"/>
</dbReference>
<accession>A0A844QEM3</accession>
<dbReference type="EMBL" id="WPHG01000001">
    <property type="protein sequence ID" value="MVA96533.1"/>
    <property type="molecule type" value="Genomic_DNA"/>
</dbReference>
<evidence type="ECO:0000256" key="6">
    <source>
        <dbReference type="ARBA" id="ARBA00050943"/>
    </source>
</evidence>
<evidence type="ECO:0000256" key="4">
    <source>
        <dbReference type="ARBA" id="ARBA00023098"/>
    </source>
</evidence>
<evidence type="ECO:0000256" key="1">
    <source>
        <dbReference type="ARBA" id="ARBA00006538"/>
    </source>
</evidence>
<dbReference type="InterPro" id="IPR029069">
    <property type="entry name" value="HotDog_dom_sf"/>
</dbReference>
<keyword evidence="12" id="KW-1185">Reference proteome</keyword>
<evidence type="ECO:0000256" key="5">
    <source>
        <dbReference type="ARBA" id="ARBA00038894"/>
    </source>
</evidence>
<evidence type="ECO:0000256" key="3">
    <source>
        <dbReference type="ARBA" id="ARBA00022801"/>
    </source>
</evidence>
<protein>
    <recommendedName>
        <fullName evidence="7">Acyl-CoA thioesterase 2</fullName>
        <ecNumber evidence="5">3.1.2.20</ecNumber>
    </recommendedName>
    <alternativeName>
        <fullName evidence="8">Thioesterase II</fullName>
    </alternativeName>
</protein>
<dbReference type="Gene3D" id="2.40.160.210">
    <property type="entry name" value="Acyl-CoA thioesterase, double hotdog domain"/>
    <property type="match status" value="1"/>
</dbReference>
<dbReference type="AlphaFoldDB" id="A0A844QEM3"/>
<dbReference type="PANTHER" id="PTHR11066">
    <property type="entry name" value="ACYL-COA THIOESTERASE"/>
    <property type="match status" value="1"/>
</dbReference>
<dbReference type="GO" id="GO:0006637">
    <property type="term" value="P:acyl-CoA metabolic process"/>
    <property type="evidence" value="ECO:0007669"/>
    <property type="project" value="InterPro"/>
</dbReference>
<name>A0A844QEM3_9HYPH</name>
<evidence type="ECO:0000313" key="12">
    <source>
        <dbReference type="Proteomes" id="UP000463224"/>
    </source>
</evidence>
<keyword evidence="3" id="KW-0378">Hydrolase</keyword>
<feature type="domain" description="Acyl-CoA thioesterase-like N-terminal HotDog" evidence="10">
    <location>
        <begin position="31"/>
        <end position="109"/>
    </location>
</feature>
<dbReference type="InterPro" id="IPR049449">
    <property type="entry name" value="TesB_ACOT8-like_N"/>
</dbReference>
<dbReference type="EC" id="3.1.2.20" evidence="5"/>
<evidence type="ECO:0000259" key="9">
    <source>
        <dbReference type="Pfam" id="PF02551"/>
    </source>
</evidence>
<feature type="domain" description="Acyl-CoA thioesterase 2 C-terminal" evidence="9">
    <location>
        <begin position="154"/>
        <end position="281"/>
    </location>
</feature>
<keyword evidence="4" id="KW-0443">Lipid metabolism</keyword>
<dbReference type="GO" id="GO:0009062">
    <property type="term" value="P:fatty acid catabolic process"/>
    <property type="evidence" value="ECO:0007669"/>
    <property type="project" value="TreeGrafter"/>
</dbReference>
<dbReference type="GO" id="GO:0047617">
    <property type="term" value="F:fatty acyl-CoA hydrolase activity"/>
    <property type="evidence" value="ECO:0007669"/>
    <property type="project" value="UniProtKB-EC"/>
</dbReference>
<dbReference type="Proteomes" id="UP000463224">
    <property type="component" value="Unassembled WGS sequence"/>
</dbReference>
<proteinExistence type="inferred from homology"/>
<gene>
    <name evidence="11" type="primary">tesB</name>
    <name evidence="11" type="ORF">GN330_04630</name>
</gene>
<evidence type="ECO:0000256" key="8">
    <source>
        <dbReference type="ARBA" id="ARBA00079653"/>
    </source>
</evidence>
<comment type="catalytic activity">
    <reaction evidence="6">
        <text>a fatty acyl-CoA + H2O = a fatty acid + CoA + H(+)</text>
        <dbReference type="Rhea" id="RHEA:16781"/>
        <dbReference type="ChEBI" id="CHEBI:15377"/>
        <dbReference type="ChEBI" id="CHEBI:15378"/>
        <dbReference type="ChEBI" id="CHEBI:28868"/>
        <dbReference type="ChEBI" id="CHEBI:57287"/>
        <dbReference type="ChEBI" id="CHEBI:77636"/>
        <dbReference type="EC" id="3.1.2.20"/>
    </reaction>
    <physiologicalReaction direction="left-to-right" evidence="6">
        <dbReference type="Rhea" id="RHEA:16782"/>
    </physiologicalReaction>
</comment>
<organism evidence="11 12">
    <name type="scientific">Nitratireductor arenosus</name>
    <dbReference type="NCBI Taxonomy" id="2682096"/>
    <lineage>
        <taxon>Bacteria</taxon>
        <taxon>Pseudomonadati</taxon>
        <taxon>Pseudomonadota</taxon>
        <taxon>Alphaproteobacteria</taxon>
        <taxon>Hyphomicrobiales</taxon>
        <taxon>Phyllobacteriaceae</taxon>
        <taxon>Nitratireductor</taxon>
    </lineage>
</organism>
<reference evidence="11 12" key="1">
    <citation type="submission" date="2019-12" db="EMBL/GenBank/DDBJ databases">
        <title>Nitratireductor arenosus sp. nov., Isolated from sea sand, Jeju island, South Korea.</title>
        <authorList>
            <person name="Kim W."/>
        </authorList>
    </citation>
    <scope>NUCLEOTIDE SEQUENCE [LARGE SCALE GENOMIC DNA]</scope>
    <source>
        <strain evidence="11 12">CAU 1489</strain>
    </source>
</reference>
<sequence length="292" mass="33040">MSPAMQELLAILDLERLEHNLFRGRSPQTAWQRVFGGQTIGQALVAAQRTVDADRQVHSLHGYFMRPGDTKVPIVYEVDRIRDGGSFTTRRVVAVQHGKAIFSLEASFQLAEPGLDHQFPMPLDVPPPERLKTQRELLEHMDNVPDIIRRFWARERPLEIKPVNLEHYTSRDKLPPRQNIWLRTTGPVPDEWPLRTAVLAYLSDMTLLDTSTFAHGRAVFDPDLQVASLDHAMWFHREHPLDDWLLYTQDSPSASGARGFTRGAIYGRDGVLIASVAQEGLIRLRTGPGTTA</sequence>
<dbReference type="CDD" id="cd03445">
    <property type="entry name" value="Thioesterase_II_repeat2"/>
    <property type="match status" value="1"/>
</dbReference>
<evidence type="ECO:0000256" key="2">
    <source>
        <dbReference type="ARBA" id="ARBA00011881"/>
    </source>
</evidence>
<dbReference type="Pfam" id="PF13622">
    <property type="entry name" value="4HBT_3"/>
    <property type="match status" value="1"/>
</dbReference>
<dbReference type="InterPro" id="IPR042171">
    <property type="entry name" value="Acyl-CoA_hotdog"/>
</dbReference>
<comment type="subunit">
    <text evidence="2">Homotetramer.</text>
</comment>
<comment type="caution">
    <text evidence="11">The sequence shown here is derived from an EMBL/GenBank/DDBJ whole genome shotgun (WGS) entry which is preliminary data.</text>
</comment>
<dbReference type="FunFam" id="2.40.160.210:FF:000001">
    <property type="entry name" value="Acyl-CoA thioesterase II"/>
    <property type="match status" value="1"/>
</dbReference>
<comment type="similarity">
    <text evidence="1">Belongs to the C/M/P thioester hydrolase family.</text>
</comment>
<dbReference type="SUPFAM" id="SSF54637">
    <property type="entry name" value="Thioesterase/thiol ester dehydrase-isomerase"/>
    <property type="match status" value="2"/>
</dbReference>
<dbReference type="PANTHER" id="PTHR11066:SF34">
    <property type="entry name" value="ACYL-COENZYME A THIOESTERASE 8"/>
    <property type="match status" value="1"/>
</dbReference>
<dbReference type="InterPro" id="IPR003703">
    <property type="entry name" value="Acyl_CoA_thio"/>
</dbReference>
<dbReference type="NCBIfam" id="TIGR00189">
    <property type="entry name" value="tesB"/>
    <property type="match status" value="1"/>
</dbReference>
<evidence type="ECO:0000259" key="10">
    <source>
        <dbReference type="Pfam" id="PF13622"/>
    </source>
</evidence>